<evidence type="ECO:0000256" key="4">
    <source>
        <dbReference type="ARBA" id="ARBA00023306"/>
    </source>
</evidence>
<dbReference type="InterPro" id="IPR036390">
    <property type="entry name" value="WH_DNA-bd_sf"/>
</dbReference>
<dbReference type="GO" id="GO:0051301">
    <property type="term" value="P:cell division"/>
    <property type="evidence" value="ECO:0007669"/>
    <property type="project" value="UniProtKB-KW"/>
</dbReference>
<evidence type="ECO:0000256" key="1">
    <source>
        <dbReference type="ARBA" id="ARBA00022490"/>
    </source>
</evidence>
<dbReference type="AlphaFoldDB" id="A0A4Q8AC74"/>
<accession>A0A4Q8AC74</accession>
<dbReference type="NCBIfam" id="TIGR00281">
    <property type="entry name" value="SMC-Scp complex subunit ScpB"/>
    <property type="match status" value="1"/>
</dbReference>
<evidence type="ECO:0000256" key="2">
    <source>
        <dbReference type="ARBA" id="ARBA00022618"/>
    </source>
</evidence>
<keyword evidence="2" id="KW-0132">Cell division</keyword>
<dbReference type="PANTHER" id="PTHR34298:SF2">
    <property type="entry name" value="SEGREGATION AND CONDENSATION PROTEIN B"/>
    <property type="match status" value="1"/>
</dbReference>
<sequence length="193" mass="20753">MSEHPVTAPDVDDLPGGLQAGVEAILMVVDEPVTAARLASVLGADGADVVAALERIRNSLEGRGYELREVAGGWRFFSRRDFAPFVSRFVIDGQTARLTQAALETLSVVAYRQPVARGRIAAIRGVNVDSVMRTLATRGLIEEADTDPETGAVLYQTTSYFLERLGLGSISELPRLSPHLPGIEELDALDPNP</sequence>
<dbReference type="GO" id="GO:0051304">
    <property type="term" value="P:chromosome separation"/>
    <property type="evidence" value="ECO:0007669"/>
    <property type="project" value="InterPro"/>
</dbReference>
<keyword evidence="1" id="KW-0963">Cytoplasm</keyword>
<dbReference type="Pfam" id="PF04079">
    <property type="entry name" value="SMC_ScpB"/>
    <property type="match status" value="1"/>
</dbReference>
<dbReference type="SUPFAM" id="SSF46785">
    <property type="entry name" value="Winged helix' DNA-binding domain"/>
    <property type="match status" value="2"/>
</dbReference>
<protein>
    <submittedName>
        <fullName evidence="5">Condensin subunit ScpB</fullName>
    </submittedName>
</protein>
<dbReference type="Gene3D" id="1.10.10.10">
    <property type="entry name" value="Winged helix-like DNA-binding domain superfamily/Winged helix DNA-binding domain"/>
    <property type="match status" value="2"/>
</dbReference>
<dbReference type="OrthoDB" id="9806226at2"/>
<proteinExistence type="predicted"/>
<dbReference type="RefSeq" id="WP_130450247.1">
    <property type="nucleotide sequence ID" value="NZ_SHLA01000001.1"/>
</dbReference>
<dbReference type="PANTHER" id="PTHR34298">
    <property type="entry name" value="SEGREGATION AND CONDENSATION PROTEIN B"/>
    <property type="match status" value="1"/>
</dbReference>
<dbReference type="Proteomes" id="UP000292685">
    <property type="component" value="Unassembled WGS sequence"/>
</dbReference>
<keyword evidence="4" id="KW-0131">Cell cycle</keyword>
<dbReference type="PIRSF" id="PIRSF019345">
    <property type="entry name" value="ScpB"/>
    <property type="match status" value="1"/>
</dbReference>
<reference evidence="5 6" key="1">
    <citation type="submission" date="2019-02" db="EMBL/GenBank/DDBJ databases">
        <title>Sequencing the genomes of 1000 actinobacteria strains.</title>
        <authorList>
            <person name="Klenk H.-P."/>
        </authorList>
    </citation>
    <scope>NUCLEOTIDE SEQUENCE [LARGE SCALE GENOMIC DNA]</scope>
    <source>
        <strain evidence="5 6">DSM 17364</strain>
    </source>
</reference>
<dbReference type="EMBL" id="SHLA01000001">
    <property type="protein sequence ID" value="RZU61800.1"/>
    <property type="molecule type" value="Genomic_DNA"/>
</dbReference>
<dbReference type="InterPro" id="IPR036388">
    <property type="entry name" value="WH-like_DNA-bd_sf"/>
</dbReference>
<evidence type="ECO:0000313" key="5">
    <source>
        <dbReference type="EMBL" id="RZU61800.1"/>
    </source>
</evidence>
<evidence type="ECO:0000313" key="6">
    <source>
        <dbReference type="Proteomes" id="UP000292685"/>
    </source>
</evidence>
<keyword evidence="3" id="KW-0159">Chromosome partition</keyword>
<name>A0A4Q8AC74_9MICC</name>
<keyword evidence="6" id="KW-1185">Reference proteome</keyword>
<organism evidence="5 6">
    <name type="scientific">Zhihengliuella halotolerans</name>
    <dbReference type="NCBI Taxonomy" id="370736"/>
    <lineage>
        <taxon>Bacteria</taxon>
        <taxon>Bacillati</taxon>
        <taxon>Actinomycetota</taxon>
        <taxon>Actinomycetes</taxon>
        <taxon>Micrococcales</taxon>
        <taxon>Micrococcaceae</taxon>
        <taxon>Zhihengliuella</taxon>
    </lineage>
</organism>
<gene>
    <name evidence="5" type="ORF">EV380_1379</name>
</gene>
<dbReference type="InterPro" id="IPR005234">
    <property type="entry name" value="ScpB_csome_segregation"/>
</dbReference>
<comment type="caution">
    <text evidence="5">The sequence shown here is derived from an EMBL/GenBank/DDBJ whole genome shotgun (WGS) entry which is preliminary data.</text>
</comment>
<evidence type="ECO:0000256" key="3">
    <source>
        <dbReference type="ARBA" id="ARBA00022829"/>
    </source>
</evidence>